<proteinExistence type="predicted"/>
<feature type="region of interest" description="Disordered" evidence="1">
    <location>
        <begin position="1"/>
        <end position="23"/>
    </location>
</feature>
<evidence type="ECO:0000313" key="3">
    <source>
        <dbReference type="Proteomes" id="UP000054563"/>
    </source>
</evidence>
<protein>
    <submittedName>
        <fullName evidence="2">Uncharacterized protein</fullName>
    </submittedName>
</protein>
<evidence type="ECO:0000313" key="2">
    <source>
        <dbReference type="EMBL" id="KMU89793.1"/>
    </source>
</evidence>
<dbReference type="AlphaFoldDB" id="A0A0J8UQG7"/>
<accession>A0A0J8UQG7</accession>
<dbReference type="EMBL" id="DS017015">
    <property type="protein sequence ID" value="KMU89793.1"/>
    <property type="molecule type" value="Genomic_DNA"/>
</dbReference>
<feature type="compositionally biased region" description="Basic and acidic residues" evidence="1">
    <location>
        <begin position="1"/>
        <end position="13"/>
    </location>
</feature>
<sequence length="75" mass="8310">MDHSGHGDMDMGHDQCSMNPIIPDQRRGHSADICTTDAIYMVNEEPVPGLPPVARYRSRLIALFSCRCHTPDCGI</sequence>
<reference evidence="3" key="1">
    <citation type="journal article" date="2010" name="Genome Res.">
        <title>Population genomic sequencing of Coccidioides fungi reveals recent hybridization and transposon control.</title>
        <authorList>
            <person name="Neafsey D.E."/>
            <person name="Barker B.M."/>
            <person name="Sharpton T.J."/>
            <person name="Stajich J.E."/>
            <person name="Park D.J."/>
            <person name="Whiston E."/>
            <person name="Hung C.-Y."/>
            <person name="McMahan C."/>
            <person name="White J."/>
            <person name="Sykes S."/>
            <person name="Heiman D."/>
            <person name="Young S."/>
            <person name="Zeng Q."/>
            <person name="Abouelleil A."/>
            <person name="Aftuck L."/>
            <person name="Bessette D."/>
            <person name="Brown A."/>
            <person name="FitzGerald M."/>
            <person name="Lui A."/>
            <person name="Macdonald J.P."/>
            <person name="Priest M."/>
            <person name="Orbach M.J."/>
            <person name="Galgiani J.N."/>
            <person name="Kirkland T.N."/>
            <person name="Cole G.T."/>
            <person name="Birren B.W."/>
            <person name="Henn M.R."/>
            <person name="Taylor J.W."/>
            <person name="Rounsley S.D."/>
        </authorList>
    </citation>
    <scope>NUCLEOTIDE SEQUENCE [LARGE SCALE GENOMIC DNA]</scope>
    <source>
        <strain evidence="3">H538.4</strain>
    </source>
</reference>
<gene>
    <name evidence="2" type="ORF">CIHG_07826</name>
</gene>
<name>A0A0J8UQG7_COCIT</name>
<evidence type="ECO:0000256" key="1">
    <source>
        <dbReference type="SAM" id="MobiDB-lite"/>
    </source>
</evidence>
<dbReference type="VEuPathDB" id="FungiDB:CIHG_07826"/>
<dbReference type="Proteomes" id="UP000054563">
    <property type="component" value="Unassembled WGS sequence"/>
</dbReference>
<organism evidence="2 3">
    <name type="scientific">Coccidioides immitis H538.4</name>
    <dbReference type="NCBI Taxonomy" id="396776"/>
    <lineage>
        <taxon>Eukaryota</taxon>
        <taxon>Fungi</taxon>
        <taxon>Dikarya</taxon>
        <taxon>Ascomycota</taxon>
        <taxon>Pezizomycotina</taxon>
        <taxon>Eurotiomycetes</taxon>
        <taxon>Eurotiomycetidae</taxon>
        <taxon>Onygenales</taxon>
        <taxon>Onygenaceae</taxon>
        <taxon>Coccidioides</taxon>
    </lineage>
</organism>